<name>A0A5J4U1L4_9EUKA</name>
<evidence type="ECO:0000313" key="3">
    <source>
        <dbReference type="Proteomes" id="UP000324800"/>
    </source>
</evidence>
<proteinExistence type="predicted"/>
<dbReference type="EMBL" id="SNRW01022117">
    <property type="protein sequence ID" value="KAA6364060.1"/>
    <property type="molecule type" value="Genomic_DNA"/>
</dbReference>
<feature type="non-terminal residue" evidence="2">
    <location>
        <position position="1"/>
    </location>
</feature>
<reference evidence="2 3" key="1">
    <citation type="submission" date="2019-03" db="EMBL/GenBank/DDBJ databases">
        <title>Single cell metagenomics reveals metabolic interactions within the superorganism composed of flagellate Streblomastix strix and complex community of Bacteroidetes bacteria on its surface.</title>
        <authorList>
            <person name="Treitli S.C."/>
            <person name="Kolisko M."/>
            <person name="Husnik F."/>
            <person name="Keeling P."/>
            <person name="Hampl V."/>
        </authorList>
    </citation>
    <scope>NUCLEOTIDE SEQUENCE [LARGE SCALE GENOMIC DNA]</scope>
    <source>
        <strain evidence="2">ST1C</strain>
    </source>
</reference>
<dbReference type="AlphaFoldDB" id="A0A5J4U1L4"/>
<gene>
    <name evidence="2" type="ORF">EZS28_040413</name>
</gene>
<comment type="caution">
    <text evidence="2">The sequence shown here is derived from an EMBL/GenBank/DDBJ whole genome shotgun (WGS) entry which is preliminary data.</text>
</comment>
<sequence>SGQNKRRTEITGNKFTNCQNMQSTSGVLSLFDYNNISYHHEMTISNNSFIDNRGKWTGCIYLDCNNSETVFQFYDNQFINSENYHVQFDGKGADATLYLYVYPFYSIDSDIRNAESIVKSIFSGSSSNANKDSVFYQTYIYGEFYDNGYIKLPQISNVRTTYLIISIVIGVMILAVLAIILIGVGIYLKGIKPDKTVLWSLGE</sequence>
<evidence type="ECO:0000313" key="2">
    <source>
        <dbReference type="EMBL" id="KAA6364060.1"/>
    </source>
</evidence>
<accession>A0A5J4U1L4</accession>
<keyword evidence="1" id="KW-0812">Transmembrane</keyword>
<protein>
    <submittedName>
        <fullName evidence="2">Uncharacterized protein</fullName>
    </submittedName>
</protein>
<feature type="transmembrane region" description="Helical" evidence="1">
    <location>
        <begin position="162"/>
        <end position="188"/>
    </location>
</feature>
<dbReference type="Proteomes" id="UP000324800">
    <property type="component" value="Unassembled WGS sequence"/>
</dbReference>
<keyword evidence="1" id="KW-0472">Membrane</keyword>
<keyword evidence="1" id="KW-1133">Transmembrane helix</keyword>
<organism evidence="2 3">
    <name type="scientific">Streblomastix strix</name>
    <dbReference type="NCBI Taxonomy" id="222440"/>
    <lineage>
        <taxon>Eukaryota</taxon>
        <taxon>Metamonada</taxon>
        <taxon>Preaxostyla</taxon>
        <taxon>Oxymonadida</taxon>
        <taxon>Streblomastigidae</taxon>
        <taxon>Streblomastix</taxon>
    </lineage>
</organism>
<evidence type="ECO:0000256" key="1">
    <source>
        <dbReference type="SAM" id="Phobius"/>
    </source>
</evidence>